<comment type="subcellular location">
    <subcellularLocation>
        <location evidence="3 16 17">Cell membrane</location>
        <topology evidence="3 16 17">Single-pass membrane protein</topology>
    </subcellularLocation>
</comment>
<dbReference type="EC" id="7.2.4.2" evidence="16"/>
<dbReference type="GO" id="GO:0036376">
    <property type="term" value="P:sodium ion export across plasma membrane"/>
    <property type="evidence" value="ECO:0007669"/>
    <property type="project" value="InterPro"/>
</dbReference>
<dbReference type="RefSeq" id="WP_248951234.1">
    <property type="nucleotide sequence ID" value="NZ_JAKILB010000012.1"/>
</dbReference>
<evidence type="ECO:0000256" key="2">
    <source>
        <dbReference type="ARBA" id="ARBA00003002"/>
    </source>
</evidence>
<keyword evidence="7 16" id="KW-1003">Cell membrane</keyword>
<evidence type="ECO:0000256" key="16">
    <source>
        <dbReference type="HAMAP-Rule" id="MF_00404"/>
    </source>
</evidence>
<comment type="subunit">
    <text evidence="5 16">Heterotrimer of an alpha, a beta and a gamma subunit.</text>
</comment>
<dbReference type="GO" id="GO:0015451">
    <property type="term" value="F:decarboxylation-driven active transmembrane transporter activity"/>
    <property type="evidence" value="ECO:0007669"/>
    <property type="project" value="UniProtKB-EC"/>
</dbReference>
<dbReference type="EMBL" id="JAKILB010000012">
    <property type="protein sequence ID" value="MCL1140191.1"/>
    <property type="molecule type" value="Genomic_DNA"/>
</dbReference>
<name>A0A9X2CHM2_9GAMM</name>
<evidence type="ECO:0000256" key="12">
    <source>
        <dbReference type="ARBA" id="ARBA00023065"/>
    </source>
</evidence>
<dbReference type="InterPro" id="IPR023424">
    <property type="entry name" value="OadG"/>
</dbReference>
<accession>A0A9X2CHM2</accession>
<dbReference type="AlphaFoldDB" id="A0A9X2CHM2"/>
<evidence type="ECO:0000256" key="14">
    <source>
        <dbReference type="ARBA" id="ARBA00023201"/>
    </source>
</evidence>
<reference evidence="18" key="1">
    <citation type="submission" date="2022-01" db="EMBL/GenBank/DDBJ databases">
        <title>Whole genome-based taxonomy of the Shewanellaceae.</title>
        <authorList>
            <person name="Martin-Rodriguez A.J."/>
        </authorList>
    </citation>
    <scope>NUCLEOTIDE SEQUENCE</scope>
    <source>
        <strain evidence="18">KCTC 23973</strain>
    </source>
</reference>
<keyword evidence="12 16" id="KW-0406">Ion transport</keyword>
<dbReference type="Pfam" id="PF04277">
    <property type="entry name" value="OAD_gamma"/>
    <property type="match status" value="1"/>
</dbReference>
<organism evidence="18 19">
    <name type="scientific">Shewanella pneumatophori</name>
    <dbReference type="NCBI Taxonomy" id="314092"/>
    <lineage>
        <taxon>Bacteria</taxon>
        <taxon>Pseudomonadati</taxon>
        <taxon>Pseudomonadota</taxon>
        <taxon>Gammaproteobacteria</taxon>
        <taxon>Alteromonadales</taxon>
        <taxon>Shewanellaceae</taxon>
        <taxon>Shewanella</taxon>
    </lineage>
</organism>
<evidence type="ECO:0000256" key="7">
    <source>
        <dbReference type="ARBA" id="ARBA00022475"/>
    </source>
</evidence>
<feature type="transmembrane region" description="Helical" evidence="16 17">
    <location>
        <begin position="12"/>
        <end position="36"/>
    </location>
</feature>
<gene>
    <name evidence="16" type="primary">oadG</name>
    <name evidence="18" type="ORF">L2740_16760</name>
</gene>
<keyword evidence="8 16" id="KW-0812">Transmembrane</keyword>
<comment type="catalytic activity">
    <reaction evidence="15 16 17">
        <text>oxaloacetate + 2 Na(+)(in) + H(+) = pyruvate + 2 Na(+)(out) + CO2</text>
        <dbReference type="Rhea" id="RHEA:57724"/>
        <dbReference type="ChEBI" id="CHEBI:15361"/>
        <dbReference type="ChEBI" id="CHEBI:15378"/>
        <dbReference type="ChEBI" id="CHEBI:16452"/>
        <dbReference type="ChEBI" id="CHEBI:16526"/>
        <dbReference type="ChEBI" id="CHEBI:29101"/>
        <dbReference type="EC" id="7.2.4.2"/>
    </reaction>
</comment>
<evidence type="ECO:0000256" key="10">
    <source>
        <dbReference type="ARBA" id="ARBA00022989"/>
    </source>
</evidence>
<evidence type="ECO:0000256" key="6">
    <source>
        <dbReference type="ARBA" id="ARBA00022448"/>
    </source>
</evidence>
<sequence length="82" mass="8822">MASISEQLYDALGIMVLGMALVFIFLSFLILAMNLVARKFGPTPQAVNSAPVAQPQRADTSVSPLMTAVITAAIHQHRKKVL</sequence>
<dbReference type="GO" id="GO:0005886">
    <property type="term" value="C:plasma membrane"/>
    <property type="evidence" value="ECO:0007669"/>
    <property type="project" value="UniProtKB-SubCell"/>
</dbReference>
<keyword evidence="19" id="KW-1185">Reference proteome</keyword>
<dbReference type="GO" id="GO:0008948">
    <property type="term" value="F:oxaloacetate decarboxylase activity"/>
    <property type="evidence" value="ECO:0007669"/>
    <property type="project" value="UniProtKB-UniRule"/>
</dbReference>
<evidence type="ECO:0000256" key="11">
    <source>
        <dbReference type="ARBA" id="ARBA00023053"/>
    </source>
</evidence>
<comment type="cofactor">
    <cofactor evidence="1 16 17">
        <name>Na(+)</name>
        <dbReference type="ChEBI" id="CHEBI:29101"/>
    </cofactor>
</comment>
<evidence type="ECO:0000256" key="17">
    <source>
        <dbReference type="RuleBase" id="RU004278"/>
    </source>
</evidence>
<evidence type="ECO:0000256" key="4">
    <source>
        <dbReference type="ARBA" id="ARBA00005844"/>
    </source>
</evidence>
<comment type="function">
    <text evidence="2 16 17">Catalyzes the decarboxylation of oxaloacetate coupled to Na(+) translocation.</text>
</comment>
<evidence type="ECO:0000256" key="15">
    <source>
        <dbReference type="ARBA" id="ARBA00048176"/>
    </source>
</evidence>
<dbReference type="Proteomes" id="UP001139293">
    <property type="component" value="Unassembled WGS sequence"/>
</dbReference>
<evidence type="ECO:0000313" key="18">
    <source>
        <dbReference type="EMBL" id="MCL1140191.1"/>
    </source>
</evidence>
<dbReference type="NCBIfam" id="TIGR01195">
    <property type="entry name" value="oadG_fam"/>
    <property type="match status" value="1"/>
</dbReference>
<keyword evidence="13 16" id="KW-0472">Membrane</keyword>
<dbReference type="GO" id="GO:0015081">
    <property type="term" value="F:sodium ion transmembrane transporter activity"/>
    <property type="evidence" value="ECO:0007669"/>
    <property type="project" value="UniProtKB-UniRule"/>
</dbReference>
<keyword evidence="10 16" id="KW-1133">Transmembrane helix</keyword>
<evidence type="ECO:0000256" key="9">
    <source>
        <dbReference type="ARBA" id="ARBA00022967"/>
    </source>
</evidence>
<keyword evidence="9 16" id="KW-1278">Translocase</keyword>
<keyword evidence="6 16" id="KW-0813">Transport</keyword>
<dbReference type="InterPro" id="IPR005899">
    <property type="entry name" value="Na_pump_deCOase"/>
</dbReference>
<evidence type="ECO:0000256" key="13">
    <source>
        <dbReference type="ARBA" id="ARBA00023136"/>
    </source>
</evidence>
<evidence type="ECO:0000256" key="8">
    <source>
        <dbReference type="ARBA" id="ARBA00022692"/>
    </source>
</evidence>
<keyword evidence="14 16" id="KW-0739">Sodium transport</keyword>
<evidence type="ECO:0000256" key="5">
    <source>
        <dbReference type="ARBA" id="ARBA00011869"/>
    </source>
</evidence>
<dbReference type="HAMAP" id="MF_00404">
    <property type="entry name" value="OadG"/>
    <property type="match status" value="1"/>
</dbReference>
<proteinExistence type="inferred from homology"/>
<evidence type="ECO:0000256" key="1">
    <source>
        <dbReference type="ARBA" id="ARBA00001959"/>
    </source>
</evidence>
<protein>
    <recommendedName>
        <fullName evidence="16">Probable oxaloacetate decarboxylase gamma chain</fullName>
        <ecNumber evidence="16">7.2.4.2</ecNumber>
    </recommendedName>
</protein>
<evidence type="ECO:0000313" key="19">
    <source>
        <dbReference type="Proteomes" id="UP001139293"/>
    </source>
</evidence>
<evidence type="ECO:0000256" key="3">
    <source>
        <dbReference type="ARBA" id="ARBA00004162"/>
    </source>
</evidence>
<comment type="similarity">
    <text evidence="4 16 17">Belongs to the OadG family.</text>
</comment>
<keyword evidence="11 16" id="KW-0915">Sodium</keyword>
<comment type="caution">
    <text evidence="18">The sequence shown here is derived from an EMBL/GenBank/DDBJ whole genome shotgun (WGS) entry which is preliminary data.</text>
</comment>